<dbReference type="GO" id="GO:0003677">
    <property type="term" value="F:DNA binding"/>
    <property type="evidence" value="ECO:0007669"/>
    <property type="project" value="InterPro"/>
</dbReference>
<dbReference type="EMBL" id="WKPR01000006">
    <property type="protein sequence ID" value="MSB19505.1"/>
    <property type="molecule type" value="Genomic_DNA"/>
</dbReference>
<dbReference type="Proteomes" id="UP000434475">
    <property type="component" value="Unassembled WGS sequence"/>
</dbReference>
<dbReference type="InterPro" id="IPR010982">
    <property type="entry name" value="Lambda_DNA-bd_dom_sf"/>
</dbReference>
<proteinExistence type="predicted"/>
<dbReference type="CDD" id="cd00093">
    <property type="entry name" value="HTH_XRE"/>
    <property type="match status" value="1"/>
</dbReference>
<comment type="caution">
    <text evidence="2">The sequence shown here is derived from an EMBL/GenBank/DDBJ whole genome shotgun (WGS) entry which is preliminary data.</text>
</comment>
<feature type="domain" description="HTH cro/C1-type" evidence="1">
    <location>
        <begin position="22"/>
        <end position="75"/>
    </location>
</feature>
<accession>A0A6I2QZW1</accession>
<evidence type="ECO:0000313" key="2">
    <source>
        <dbReference type="EMBL" id="MSB19505.1"/>
    </source>
</evidence>
<gene>
    <name evidence="2" type="ORF">GKE97_08230</name>
</gene>
<dbReference type="Gene3D" id="1.10.260.40">
    <property type="entry name" value="lambda repressor-like DNA-binding domains"/>
    <property type="match status" value="1"/>
</dbReference>
<organism evidence="2 3">
    <name type="scientific">Flavonifractor plautii</name>
    <name type="common">Fusobacterium plautii</name>
    <dbReference type="NCBI Taxonomy" id="292800"/>
    <lineage>
        <taxon>Bacteria</taxon>
        <taxon>Bacillati</taxon>
        <taxon>Bacillota</taxon>
        <taxon>Clostridia</taxon>
        <taxon>Eubacteriales</taxon>
        <taxon>Oscillospiraceae</taxon>
        <taxon>Flavonifractor</taxon>
    </lineage>
</organism>
<protein>
    <submittedName>
        <fullName evidence="2">Helix-turn-helix domain-containing protein</fullName>
    </submittedName>
</protein>
<dbReference type="SMART" id="SM00530">
    <property type="entry name" value="HTH_XRE"/>
    <property type="match status" value="1"/>
</dbReference>
<evidence type="ECO:0000313" key="3">
    <source>
        <dbReference type="Proteomes" id="UP000434475"/>
    </source>
</evidence>
<evidence type="ECO:0000259" key="1">
    <source>
        <dbReference type="PROSITE" id="PS50943"/>
    </source>
</evidence>
<dbReference type="Pfam" id="PF01381">
    <property type="entry name" value="HTH_3"/>
    <property type="match status" value="1"/>
</dbReference>
<dbReference type="PROSITE" id="PS50943">
    <property type="entry name" value="HTH_CROC1"/>
    <property type="match status" value="1"/>
</dbReference>
<reference evidence="2 3" key="1">
    <citation type="journal article" date="2019" name="Nat. Med.">
        <title>A library of human gut bacterial isolates paired with longitudinal multiomics data enables mechanistic microbiome research.</title>
        <authorList>
            <person name="Poyet M."/>
            <person name="Groussin M."/>
            <person name="Gibbons S.M."/>
            <person name="Avila-Pacheco J."/>
            <person name="Jiang X."/>
            <person name="Kearney S.M."/>
            <person name="Perrotta A.R."/>
            <person name="Berdy B."/>
            <person name="Zhao S."/>
            <person name="Lieberman T.D."/>
            <person name="Swanson P.K."/>
            <person name="Smith M."/>
            <person name="Roesemann S."/>
            <person name="Alexander J.E."/>
            <person name="Rich S.A."/>
            <person name="Livny J."/>
            <person name="Vlamakis H."/>
            <person name="Clish C."/>
            <person name="Bullock K."/>
            <person name="Deik A."/>
            <person name="Scott J."/>
            <person name="Pierce K.A."/>
            <person name="Xavier R.J."/>
            <person name="Alm E.J."/>
        </authorList>
    </citation>
    <scope>NUCLEOTIDE SEQUENCE [LARGE SCALE GENOMIC DNA]</scope>
    <source>
        <strain evidence="2 3">BIOML-A2</strain>
    </source>
</reference>
<dbReference type="SUPFAM" id="SSF47413">
    <property type="entry name" value="lambda repressor-like DNA-binding domains"/>
    <property type="match status" value="1"/>
</dbReference>
<dbReference type="InterPro" id="IPR001387">
    <property type="entry name" value="Cro/C1-type_HTH"/>
</dbReference>
<sequence>MPILYPQGGVITMPQDRRNIYKIAREAKGLTQEAAAEKLGISDSSIRAYETGQRIPPPEVVDLMVIAYDSQLLGIQHLRASADMARSIVPDIREVRLPEAIMELLDRVYGFVDAHRDRELLRIGKDGIIDDQERPIFDTIVAELGDLVEAAMAVRYAKQGHLEEGVE</sequence>
<name>A0A6I2QZW1_FLAPL</name>
<dbReference type="AlphaFoldDB" id="A0A6I2QZW1"/>